<gene>
    <name evidence="2" type="ORF">AVDCRST_MAG91-3519</name>
</gene>
<evidence type="ECO:0000313" key="2">
    <source>
        <dbReference type="EMBL" id="CAA9537496.1"/>
    </source>
</evidence>
<sequence>MSLKNFQQSQNGVALAGILTRPDMIKAMEAASAQARPAAEAVGPAVAEAVGTLGDTEKKLVGRWIREVMAARGWRPDRKVDVRPGHFFRRGTVYRRPDPSDDAAPPPWLQEARDAVAALGNPGTASDMIATRRRDARQEAR</sequence>
<evidence type="ECO:0000256" key="1">
    <source>
        <dbReference type="SAM" id="MobiDB-lite"/>
    </source>
</evidence>
<dbReference type="EMBL" id="CADCVX010000608">
    <property type="protein sequence ID" value="CAA9537496.1"/>
    <property type="molecule type" value="Genomic_DNA"/>
</dbReference>
<feature type="region of interest" description="Disordered" evidence="1">
    <location>
        <begin position="119"/>
        <end position="141"/>
    </location>
</feature>
<organism evidence="2">
    <name type="scientific">uncultured Sphingomonadaceae bacterium</name>
    <dbReference type="NCBI Taxonomy" id="169976"/>
    <lineage>
        <taxon>Bacteria</taxon>
        <taxon>Pseudomonadati</taxon>
        <taxon>Pseudomonadota</taxon>
        <taxon>Alphaproteobacteria</taxon>
        <taxon>Sphingomonadales</taxon>
        <taxon>Sphingomonadaceae</taxon>
        <taxon>environmental samples</taxon>
    </lineage>
</organism>
<name>A0A6J4U376_9SPHN</name>
<feature type="compositionally biased region" description="Basic and acidic residues" evidence="1">
    <location>
        <begin position="130"/>
        <end position="141"/>
    </location>
</feature>
<dbReference type="AlphaFoldDB" id="A0A6J4U376"/>
<protein>
    <submittedName>
        <fullName evidence="2">Uncharacterized protein</fullName>
    </submittedName>
</protein>
<reference evidence="2" key="1">
    <citation type="submission" date="2020-02" db="EMBL/GenBank/DDBJ databases">
        <authorList>
            <person name="Meier V. D."/>
        </authorList>
    </citation>
    <scope>NUCLEOTIDE SEQUENCE</scope>
    <source>
        <strain evidence="2">AVDCRST_MAG91</strain>
    </source>
</reference>
<accession>A0A6J4U376</accession>
<proteinExistence type="predicted"/>